<dbReference type="CDD" id="cd23591">
    <property type="entry name" value="TFP_LU_ECD_Crim"/>
    <property type="match status" value="1"/>
</dbReference>
<evidence type="ECO:0000313" key="4">
    <source>
        <dbReference type="EMBL" id="JAC28898.1"/>
    </source>
</evidence>
<name>A0A023G7S0_AMBTT</name>
<reference evidence="4" key="1">
    <citation type="submission" date="2014-03" db="EMBL/GenBank/DDBJ databases">
        <title>The sialotranscriptome of Amblyomma triste, Amblyomma parvum and Amblyomma cajennense ticks, uncovered by 454-based RNA-seq.</title>
        <authorList>
            <person name="Garcia G.R."/>
            <person name="Gardinassi L.G."/>
            <person name="Ribeiro J.M."/>
            <person name="Anatriello E."/>
            <person name="Ferreira B.R."/>
            <person name="Moreira H.N."/>
            <person name="Mafra C."/>
            <person name="Olegario M.M."/>
            <person name="Szabo P.J."/>
            <person name="Miranda-Santos I.K."/>
            <person name="Maruyama S.R."/>
        </authorList>
    </citation>
    <scope>NUCLEOTIDE SEQUENCE</scope>
    <source>
        <strain evidence="4">Mato Grasso do Sul</strain>
        <tissue evidence="4">Salivary glands</tissue>
    </source>
</reference>
<dbReference type="PANTHER" id="PTHR33562">
    <property type="entry name" value="ATILLA, ISOFORM B-RELATED-RELATED"/>
    <property type="match status" value="1"/>
</dbReference>
<dbReference type="InterPro" id="IPR045860">
    <property type="entry name" value="Snake_toxin-like_sf"/>
</dbReference>
<feature type="signal peptide" evidence="3">
    <location>
        <begin position="1"/>
        <end position="19"/>
    </location>
</feature>
<evidence type="ECO:0000256" key="1">
    <source>
        <dbReference type="ARBA" id="ARBA00022729"/>
    </source>
</evidence>
<organism evidence="4">
    <name type="scientific">Amblyomma triste</name>
    <name type="common">Neotropical tick</name>
    <dbReference type="NCBI Taxonomy" id="251400"/>
    <lineage>
        <taxon>Eukaryota</taxon>
        <taxon>Metazoa</taxon>
        <taxon>Ecdysozoa</taxon>
        <taxon>Arthropoda</taxon>
        <taxon>Chelicerata</taxon>
        <taxon>Arachnida</taxon>
        <taxon>Acari</taxon>
        <taxon>Parasitiformes</taxon>
        <taxon>Ixodida</taxon>
        <taxon>Ixodoidea</taxon>
        <taxon>Ixodidae</taxon>
        <taxon>Amblyomminae</taxon>
        <taxon>Amblyomma</taxon>
    </lineage>
</organism>
<dbReference type="GO" id="GO:0030431">
    <property type="term" value="P:sleep"/>
    <property type="evidence" value="ECO:0007669"/>
    <property type="project" value="InterPro"/>
</dbReference>
<evidence type="ECO:0000256" key="3">
    <source>
        <dbReference type="SAM" id="SignalP"/>
    </source>
</evidence>
<keyword evidence="1 3" id="KW-0732">Signal</keyword>
<dbReference type="GO" id="GO:0032222">
    <property type="term" value="P:regulation of synaptic transmission, cholinergic"/>
    <property type="evidence" value="ECO:0007669"/>
    <property type="project" value="InterPro"/>
</dbReference>
<evidence type="ECO:0000256" key="2">
    <source>
        <dbReference type="ARBA" id="ARBA00023180"/>
    </source>
</evidence>
<dbReference type="PANTHER" id="PTHR33562:SF28">
    <property type="entry name" value="PROTEIN QUIVER"/>
    <property type="match status" value="1"/>
</dbReference>
<sequence length="158" mass="17975">MRPVTLTIMLLALCRIGAGEMWCYSCMSNQPGCHDEVNWFIHGAITCPRDDDKCVKIIERKGSEVLYTRDCLSNLEAYRHDIPADTYEGCRPAAESPKLAVYVDNNIKELELKRDYYTSVDYCFCEFYHWCNSAHSIVPTMAALLLPLAATLLLARNL</sequence>
<dbReference type="InterPro" id="IPR031424">
    <property type="entry name" value="QVR-like"/>
</dbReference>
<dbReference type="AlphaFoldDB" id="A0A023G7S0"/>
<protein>
    <submittedName>
        <fullName evidence="4">Putative kunitz-like protein</fullName>
    </submittedName>
</protein>
<keyword evidence="2" id="KW-0325">Glycoprotein</keyword>
<accession>A0A023G7S0</accession>
<dbReference type="InterPro" id="IPR050975">
    <property type="entry name" value="Sleep_regulator"/>
</dbReference>
<dbReference type="SUPFAM" id="SSF57302">
    <property type="entry name" value="Snake toxin-like"/>
    <property type="match status" value="1"/>
</dbReference>
<dbReference type="Pfam" id="PF17064">
    <property type="entry name" value="QVR"/>
    <property type="match status" value="1"/>
</dbReference>
<feature type="chain" id="PRO_5001517151" evidence="3">
    <location>
        <begin position="20"/>
        <end position="158"/>
    </location>
</feature>
<proteinExistence type="evidence at transcript level"/>
<dbReference type="EMBL" id="GBBM01006520">
    <property type="protein sequence ID" value="JAC28898.1"/>
    <property type="molecule type" value="mRNA"/>
</dbReference>